<dbReference type="EC" id="6.3.2.-" evidence="11"/>
<comment type="subcellular location">
    <subcellularLocation>
        <location evidence="11 12">Cytoplasm</location>
    </subcellularLocation>
</comment>
<dbReference type="GO" id="GO:0004326">
    <property type="term" value="F:tetrahydrofolylpolyglutamate synthase activity"/>
    <property type="evidence" value="ECO:0007669"/>
    <property type="project" value="InterPro"/>
</dbReference>
<evidence type="ECO:0000256" key="8">
    <source>
        <dbReference type="ARBA" id="ARBA00022984"/>
    </source>
</evidence>
<evidence type="ECO:0000256" key="6">
    <source>
        <dbReference type="ARBA" id="ARBA00022840"/>
    </source>
</evidence>
<dbReference type="Gene3D" id="3.40.1390.10">
    <property type="entry name" value="MurE/MurF, N-terminal domain"/>
    <property type="match status" value="1"/>
</dbReference>
<evidence type="ECO:0000313" key="18">
    <source>
        <dbReference type="Proteomes" id="UP000192359"/>
    </source>
</evidence>
<dbReference type="SUPFAM" id="SSF63418">
    <property type="entry name" value="MurE/MurF N-terminal domain"/>
    <property type="match status" value="1"/>
</dbReference>
<evidence type="ECO:0000256" key="9">
    <source>
        <dbReference type="ARBA" id="ARBA00023306"/>
    </source>
</evidence>
<evidence type="ECO:0000256" key="10">
    <source>
        <dbReference type="ARBA" id="ARBA00023316"/>
    </source>
</evidence>
<comment type="similarity">
    <text evidence="1 11">Belongs to the MurCDEF family. MurE subfamily.</text>
</comment>
<keyword evidence="7 11" id="KW-0133">Cell shape</keyword>
<dbReference type="GO" id="GO:0008360">
    <property type="term" value="P:regulation of cell shape"/>
    <property type="evidence" value="ECO:0007669"/>
    <property type="project" value="UniProtKB-KW"/>
</dbReference>
<dbReference type="Gene3D" id="3.90.190.20">
    <property type="entry name" value="Mur ligase, C-terminal domain"/>
    <property type="match status" value="1"/>
</dbReference>
<keyword evidence="11" id="KW-0460">Magnesium</keyword>
<comment type="PTM">
    <text evidence="11">Carboxylation is probably crucial for Mg(2+) binding and, consequently, for the gamma-phosphate positioning of ATP.</text>
</comment>
<protein>
    <recommendedName>
        <fullName evidence="11">UDP-N-acetylmuramyl-tripeptide synthetase</fullName>
        <ecNumber evidence="11">6.3.2.-</ecNumber>
    </recommendedName>
    <alternativeName>
        <fullName evidence="11">UDP-MurNAc-tripeptide synthetase</fullName>
    </alternativeName>
</protein>
<evidence type="ECO:0000256" key="5">
    <source>
        <dbReference type="ARBA" id="ARBA00022741"/>
    </source>
</evidence>
<keyword evidence="5 11" id="KW-0547">Nucleotide-binding</keyword>
<feature type="binding site" evidence="11">
    <location>
        <position position="228"/>
    </location>
    <ligand>
        <name>UDP-N-acetyl-alpha-D-muramoyl-L-alanyl-D-glutamate</name>
        <dbReference type="ChEBI" id="CHEBI:83900"/>
    </ligand>
</feature>
<dbReference type="InterPro" id="IPR000713">
    <property type="entry name" value="Mur_ligase_N"/>
</dbReference>
<name>A0A1Y1RR13_9MICC</name>
<proteinExistence type="inferred from homology"/>
<dbReference type="SUPFAM" id="SSF53623">
    <property type="entry name" value="MurD-like peptide ligases, catalytic domain"/>
    <property type="match status" value="1"/>
</dbReference>
<dbReference type="Gene3D" id="3.40.1190.10">
    <property type="entry name" value="Mur-like, catalytic domain"/>
    <property type="match status" value="1"/>
</dbReference>
<evidence type="ECO:0000259" key="14">
    <source>
        <dbReference type="Pfam" id="PF01225"/>
    </source>
</evidence>
<feature type="binding site" evidence="11">
    <location>
        <begin position="151"/>
        <end position="157"/>
    </location>
    <ligand>
        <name>ATP</name>
        <dbReference type="ChEBI" id="CHEBI:30616"/>
    </ligand>
</feature>
<feature type="domain" description="Mur ligase N-terminal catalytic" evidence="14">
    <location>
        <begin position="53"/>
        <end position="100"/>
    </location>
</feature>
<feature type="binding site" evidence="11">
    <location>
        <begin position="193"/>
        <end position="194"/>
    </location>
    <ligand>
        <name>UDP-N-acetyl-alpha-D-muramoyl-L-alanyl-D-glutamate</name>
        <dbReference type="ChEBI" id="CHEBI:83900"/>
    </ligand>
</feature>
<keyword evidence="2 11" id="KW-0963">Cytoplasm</keyword>
<feature type="binding site" evidence="11">
    <location>
        <position position="220"/>
    </location>
    <ligand>
        <name>UDP-N-acetyl-alpha-D-muramoyl-L-alanyl-D-glutamate</name>
        <dbReference type="ChEBI" id="CHEBI:83900"/>
    </ligand>
</feature>
<dbReference type="Pfam" id="PF01225">
    <property type="entry name" value="Mur_ligase"/>
    <property type="match status" value="1"/>
</dbReference>
<keyword evidence="9 11" id="KW-0131">Cell cycle</keyword>
<evidence type="ECO:0000256" key="3">
    <source>
        <dbReference type="ARBA" id="ARBA00022598"/>
    </source>
</evidence>
<dbReference type="Pfam" id="PF08245">
    <property type="entry name" value="Mur_ligase_M"/>
    <property type="match status" value="1"/>
</dbReference>
<dbReference type="UniPathway" id="UPA00219"/>
<keyword evidence="6 11" id="KW-0067">ATP-binding</keyword>
<dbReference type="EMBL" id="LXWF01000022">
    <property type="protein sequence ID" value="ORC18958.1"/>
    <property type="molecule type" value="Genomic_DNA"/>
</dbReference>
<evidence type="ECO:0000313" key="17">
    <source>
        <dbReference type="EMBL" id="ORC18958.1"/>
    </source>
</evidence>
<comment type="cofactor">
    <cofactor evidence="11">
        <name>Mg(2+)</name>
        <dbReference type="ChEBI" id="CHEBI:18420"/>
    </cofactor>
</comment>
<accession>A0A1Y1RR13</accession>
<dbReference type="InterPro" id="IPR004101">
    <property type="entry name" value="Mur_ligase_C"/>
</dbReference>
<feature type="modified residue" description="N6-carboxylysine" evidence="11">
    <location>
        <position position="260"/>
    </location>
</feature>
<keyword evidence="3 11" id="KW-0436">Ligase</keyword>
<keyword evidence="10 11" id="KW-0961">Cell wall biogenesis/degradation</keyword>
<feature type="binding site" evidence="11">
    <location>
        <position position="60"/>
    </location>
    <ligand>
        <name>UDP-N-acetyl-alpha-D-muramoyl-L-alanyl-D-glutamate</name>
        <dbReference type="ChEBI" id="CHEBI:83900"/>
    </ligand>
</feature>
<dbReference type="InterPro" id="IPR036615">
    <property type="entry name" value="Mur_ligase_C_dom_sf"/>
</dbReference>
<feature type="domain" description="Mur ligase central" evidence="16">
    <location>
        <begin position="149"/>
        <end position="367"/>
    </location>
</feature>
<comment type="pathway">
    <text evidence="11 12">Cell wall biogenesis; peptidoglycan biosynthesis.</text>
</comment>
<dbReference type="InterPro" id="IPR005761">
    <property type="entry name" value="UDP-N-AcMur-Glu-dNH2Pim_ligase"/>
</dbReference>
<dbReference type="GO" id="GO:0009252">
    <property type="term" value="P:peptidoglycan biosynthetic process"/>
    <property type="evidence" value="ECO:0007669"/>
    <property type="project" value="UniProtKB-UniRule"/>
</dbReference>
<dbReference type="InterPro" id="IPR018109">
    <property type="entry name" value="Folylpolyglutamate_synth_CS"/>
</dbReference>
<evidence type="ECO:0000256" key="7">
    <source>
        <dbReference type="ARBA" id="ARBA00022960"/>
    </source>
</evidence>
<dbReference type="Proteomes" id="UP000192359">
    <property type="component" value="Unassembled WGS sequence"/>
</dbReference>
<evidence type="ECO:0000256" key="4">
    <source>
        <dbReference type="ARBA" id="ARBA00022618"/>
    </source>
</evidence>
<dbReference type="GO" id="GO:0051301">
    <property type="term" value="P:cell division"/>
    <property type="evidence" value="ECO:0007669"/>
    <property type="project" value="UniProtKB-KW"/>
</dbReference>
<evidence type="ECO:0000256" key="12">
    <source>
        <dbReference type="RuleBase" id="RU004135"/>
    </source>
</evidence>
<dbReference type="NCBIfam" id="TIGR01085">
    <property type="entry name" value="murE"/>
    <property type="match status" value="1"/>
</dbReference>
<keyword evidence="18" id="KW-1185">Reference proteome</keyword>
<evidence type="ECO:0000259" key="16">
    <source>
        <dbReference type="Pfam" id="PF08245"/>
    </source>
</evidence>
<dbReference type="InterPro" id="IPR013221">
    <property type="entry name" value="Mur_ligase_cen"/>
</dbReference>
<keyword evidence="4 11" id="KW-0132">Cell division</keyword>
<dbReference type="GO" id="GO:0000287">
    <property type="term" value="F:magnesium ion binding"/>
    <property type="evidence" value="ECO:0007669"/>
    <property type="project" value="UniProtKB-UniRule"/>
</dbReference>
<reference evidence="17 18" key="1">
    <citation type="submission" date="2016-05" db="EMBL/GenBank/DDBJ databases">
        <title>Draft genome sequence of a porcine commensal Rothia nasimurium.</title>
        <authorList>
            <person name="Gaiser R.A."/>
            <person name="Van Baarlen P."/>
            <person name="Wells J.M."/>
        </authorList>
    </citation>
    <scope>NUCLEOTIDE SEQUENCE [LARGE SCALE GENOMIC DNA]</scope>
    <source>
        <strain evidence="17 18">PT-32</strain>
    </source>
</reference>
<evidence type="ECO:0000256" key="1">
    <source>
        <dbReference type="ARBA" id="ARBA00005898"/>
    </source>
</evidence>
<comment type="caution">
    <text evidence="17">The sequence shown here is derived from an EMBL/GenBank/DDBJ whole genome shotgun (WGS) entry which is preliminary data.</text>
</comment>
<evidence type="ECO:0000256" key="2">
    <source>
        <dbReference type="ARBA" id="ARBA00022490"/>
    </source>
</evidence>
<feature type="compositionally biased region" description="Polar residues" evidence="13">
    <location>
        <begin position="7"/>
        <end position="18"/>
    </location>
</feature>
<dbReference type="GO" id="GO:0005737">
    <property type="term" value="C:cytoplasm"/>
    <property type="evidence" value="ECO:0007669"/>
    <property type="project" value="UniProtKB-SubCell"/>
</dbReference>
<feature type="domain" description="Mur ligase C-terminal" evidence="15">
    <location>
        <begin position="397"/>
        <end position="529"/>
    </location>
</feature>
<evidence type="ECO:0000259" key="15">
    <source>
        <dbReference type="Pfam" id="PF02875"/>
    </source>
</evidence>
<feature type="region of interest" description="Disordered" evidence="13">
    <location>
        <begin position="1"/>
        <end position="23"/>
    </location>
</feature>
<dbReference type="HAMAP" id="MF_00208">
    <property type="entry name" value="MurE"/>
    <property type="match status" value="1"/>
</dbReference>
<dbReference type="AlphaFoldDB" id="A0A1Y1RR13"/>
<dbReference type="InterPro" id="IPR036565">
    <property type="entry name" value="Mur-like_cat_sf"/>
</dbReference>
<gene>
    <name evidence="11" type="primary">murE</name>
    <name evidence="17" type="ORF">A7979_02675</name>
</gene>
<comment type="caution">
    <text evidence="11">Lacks conserved residue(s) required for the propagation of feature annotation.</text>
</comment>
<dbReference type="PANTHER" id="PTHR23135">
    <property type="entry name" value="MUR LIGASE FAMILY MEMBER"/>
    <property type="match status" value="1"/>
</dbReference>
<sequence>MERETVTDNQSLSGNAQTLRPARVPERTCAELVEWLRAVGLSASVVQESKSPITGITMDSREVQPGDLYVALAGAKAHGAEFLGAAVQLGAAAMLTDATGLEMSQLSGQLPEGFGLLSTEDVRSAVGPLSARIYDSQPAGGGAPRLFAVTGTNGKTTTTYMINSVMQGLGHTTGLIGTIEILAGGQAIPSRLTTPESPHVHSFIALMRQQGVTSAAMEVSSHALDYHRVDGIRYDVAGFTNLTQDHLDLHGTMRGYFESKVQLFTQTRTRRAVITVDDEWGIAMADAAEAALGPSSVVRLATSFGAGFENRDAAPTLGASDWALLKVERSGIGHSFVLHRGDGLELPTATQLPADFNVSNAALAAVMVYESARDAMERDRIAELLATPETLTPLVPGRMQLMSTEPTTLVDFAHNPDALKRALEAIEPADPSGKVIIVFGATGERDQTKRPLMGQVAATYADIVVVTDDDPHGEDPAPIREAVASGARLAVENGARASQVLNIEPRSAAIDRAIELAGPHDSILVAGRGHEVAQDVAGNDIELDDRVETARALRAAGFTVVPAYQNHTK</sequence>
<evidence type="ECO:0000256" key="11">
    <source>
        <dbReference type="HAMAP-Rule" id="MF_00208"/>
    </source>
</evidence>
<dbReference type="PROSITE" id="PS01011">
    <property type="entry name" value="FOLYLPOLYGLU_SYNT_1"/>
    <property type="match status" value="1"/>
</dbReference>
<comment type="function">
    <text evidence="11">Catalyzes the addition of an amino acid to the nucleotide precursor UDP-N-acetylmuramoyl-L-alanyl-D-glutamate (UMAG) in the biosynthesis of bacterial cell-wall peptidoglycan.</text>
</comment>
<dbReference type="OrthoDB" id="9800958at2"/>
<organism evidence="17 18">
    <name type="scientific">Rothia nasimurium</name>
    <dbReference type="NCBI Taxonomy" id="85336"/>
    <lineage>
        <taxon>Bacteria</taxon>
        <taxon>Bacillati</taxon>
        <taxon>Actinomycetota</taxon>
        <taxon>Actinomycetes</taxon>
        <taxon>Micrococcales</taxon>
        <taxon>Micrococcaceae</taxon>
        <taxon>Rothia</taxon>
    </lineage>
</organism>
<evidence type="ECO:0000256" key="13">
    <source>
        <dbReference type="SAM" id="MobiDB-lite"/>
    </source>
</evidence>
<dbReference type="GO" id="GO:0071555">
    <property type="term" value="P:cell wall organization"/>
    <property type="evidence" value="ECO:0007669"/>
    <property type="project" value="UniProtKB-KW"/>
</dbReference>
<dbReference type="GO" id="GO:0005524">
    <property type="term" value="F:ATP binding"/>
    <property type="evidence" value="ECO:0007669"/>
    <property type="project" value="UniProtKB-UniRule"/>
</dbReference>
<dbReference type="Pfam" id="PF02875">
    <property type="entry name" value="Mur_ligase_C"/>
    <property type="match status" value="1"/>
</dbReference>
<keyword evidence="8 11" id="KW-0573">Peptidoglycan synthesis</keyword>
<dbReference type="PANTHER" id="PTHR23135:SF4">
    <property type="entry name" value="UDP-N-ACETYLMURAMOYL-L-ALANYL-D-GLUTAMATE--2,6-DIAMINOPIMELATE LIGASE MURE HOMOLOG, CHLOROPLASTIC"/>
    <property type="match status" value="1"/>
</dbReference>
<dbReference type="InterPro" id="IPR035911">
    <property type="entry name" value="MurE/MurF_N"/>
</dbReference>
<dbReference type="SUPFAM" id="SSF53244">
    <property type="entry name" value="MurD-like peptide ligases, peptide-binding domain"/>
    <property type="match status" value="1"/>
</dbReference>